<dbReference type="AlphaFoldDB" id="A0AAV6ZG44"/>
<accession>A0AAV6ZG44</accession>
<evidence type="ECO:0000313" key="1">
    <source>
        <dbReference type="EMBL" id="KAG8546315.1"/>
    </source>
</evidence>
<gene>
    <name evidence="1" type="ORF">GDO81_019244</name>
</gene>
<dbReference type="Proteomes" id="UP000824782">
    <property type="component" value="Unassembled WGS sequence"/>
</dbReference>
<name>A0AAV6ZG44_ENGPU</name>
<proteinExistence type="predicted"/>
<sequence length="87" mass="10038">MENQKLSGIVFWWDIRKFTKIPGHLDMCFLFPICGDFSSEVTRCFLEFIVLYGRNDFCAMIHSNKPSAVRAEPPASFSNLPSYLQNL</sequence>
<dbReference type="EMBL" id="WNYA01001141">
    <property type="protein sequence ID" value="KAG8546315.1"/>
    <property type="molecule type" value="Genomic_DNA"/>
</dbReference>
<keyword evidence="2" id="KW-1185">Reference proteome</keyword>
<organism evidence="1 2">
    <name type="scientific">Engystomops pustulosus</name>
    <name type="common">Tungara frog</name>
    <name type="synonym">Physalaemus pustulosus</name>
    <dbReference type="NCBI Taxonomy" id="76066"/>
    <lineage>
        <taxon>Eukaryota</taxon>
        <taxon>Metazoa</taxon>
        <taxon>Chordata</taxon>
        <taxon>Craniata</taxon>
        <taxon>Vertebrata</taxon>
        <taxon>Euteleostomi</taxon>
        <taxon>Amphibia</taxon>
        <taxon>Batrachia</taxon>
        <taxon>Anura</taxon>
        <taxon>Neobatrachia</taxon>
        <taxon>Hyloidea</taxon>
        <taxon>Leptodactylidae</taxon>
        <taxon>Leiuperinae</taxon>
        <taxon>Engystomops</taxon>
    </lineage>
</organism>
<reference evidence="1" key="1">
    <citation type="thesis" date="2020" institute="ProQuest LLC" country="789 East Eisenhower Parkway, Ann Arbor, MI, USA">
        <title>Comparative Genomics and Chromosome Evolution.</title>
        <authorList>
            <person name="Mudd A.B."/>
        </authorList>
    </citation>
    <scope>NUCLEOTIDE SEQUENCE</scope>
    <source>
        <strain evidence="1">237g6f4</strain>
        <tissue evidence="1">Blood</tissue>
    </source>
</reference>
<protein>
    <submittedName>
        <fullName evidence="1">Uncharacterized protein</fullName>
    </submittedName>
</protein>
<evidence type="ECO:0000313" key="2">
    <source>
        <dbReference type="Proteomes" id="UP000824782"/>
    </source>
</evidence>
<comment type="caution">
    <text evidence="1">The sequence shown here is derived from an EMBL/GenBank/DDBJ whole genome shotgun (WGS) entry which is preliminary data.</text>
</comment>